<dbReference type="RefSeq" id="WP_134770123.1">
    <property type="nucleotide sequence ID" value="NZ_CP046427.1"/>
</dbReference>
<dbReference type="AlphaFoldDB" id="A0AAX2R2E7"/>
<protein>
    <recommendedName>
        <fullName evidence="3">DUF4238 domain-containing protein</fullName>
    </recommendedName>
</protein>
<evidence type="ECO:0008006" key="3">
    <source>
        <dbReference type="Google" id="ProtNLM"/>
    </source>
</evidence>
<name>A0AAX2R2E7_9BACT</name>
<comment type="caution">
    <text evidence="1">The sequence shown here is derived from an EMBL/GenBank/DDBJ whole genome shotgun (WGS) entry which is preliminary data.</text>
</comment>
<evidence type="ECO:0000313" key="2">
    <source>
        <dbReference type="Proteomes" id="UP000294834"/>
    </source>
</evidence>
<evidence type="ECO:0000313" key="1">
    <source>
        <dbReference type="EMBL" id="TDB06813.1"/>
    </source>
</evidence>
<sequence length="542" mass="63745">MRKKKGMDAAHDKLYGRIADLLAQEAQKRNGNLVEFPAEVLQVARQILLAAEKREVYPRISCDTTLIPLLYDTIYNKSHPTKELRSFIWFHLNRLLKAGNTDWLKSYWEWASQYYRTMRYNGSYDEIERNEFHEMHLFFAAMVLRSGNKELMEHIMSFQDTLPDPPPLLLYRISEIIQTLLDFDKLRNWPFRLVKNYQMYFFANDVNADHNIFRVLCDYLAFSLLNIVNKQDCNSYTINEYLIDKKIPIERLKKERETLEWFRSIVMIDISKINCEHFSRKQAEAARTLLLGLVKEYDKRIESIKEHDNIDPDKLDALKKEIIVECERMALPLQRKKMDGEDVEQLKFIVSDTAQAAPGQMLEHYSTSSVNFTEVLVAYLLHQFYARLASLFILNGAVATYLIQYNDLGEALRRMHFNKDEYVLLNNGISLWGQDLGCIKREEIIAIGSGSNNLFIIKKDDCPTYLYGTLTDMRQIDKQYEAIDESKGLFWKEPTDNLMVHIAQPYVLYNRRHMRFLKINITYDRALGDCSLHKLKDISEIL</sequence>
<accession>A0AAX2R2E7</accession>
<gene>
    <name evidence="1" type="ORF">E1J06_05010</name>
</gene>
<organism evidence="1 2">
    <name type="scientific">Phocaeicola dorei</name>
    <dbReference type="NCBI Taxonomy" id="357276"/>
    <lineage>
        <taxon>Bacteria</taxon>
        <taxon>Pseudomonadati</taxon>
        <taxon>Bacteroidota</taxon>
        <taxon>Bacteroidia</taxon>
        <taxon>Bacteroidales</taxon>
        <taxon>Bacteroidaceae</taxon>
        <taxon>Phocaeicola</taxon>
    </lineage>
</organism>
<proteinExistence type="predicted"/>
<dbReference type="Proteomes" id="UP000294834">
    <property type="component" value="Unassembled WGS sequence"/>
</dbReference>
<reference evidence="1 2" key="1">
    <citation type="journal article" date="2019" name="Nat. Microbiol.">
        <title>Genomic variation and strain-specific functional adaptation in the human gut microbiome during early life.</title>
        <authorList>
            <person name="Vatanen T."/>
            <person name="Plichta D.R."/>
            <person name="Somani J."/>
            <person name="Munch P.C."/>
            <person name="Arthur T.D."/>
            <person name="Hall A.B."/>
            <person name="Rudolf S."/>
            <person name="Oakeley E.J."/>
            <person name="Ke X."/>
            <person name="Young R.A."/>
            <person name="Haiser H.J."/>
            <person name="Kolde R."/>
            <person name="Yassour M."/>
            <person name="Luopajarvi K."/>
            <person name="Siljander H."/>
            <person name="Virtanen S.M."/>
            <person name="Ilonen J."/>
            <person name="Uibo R."/>
            <person name="Tillmann V."/>
            <person name="Mokurov S."/>
            <person name="Dorshakova N."/>
            <person name="Porter J.A."/>
            <person name="McHardy A.C."/>
            <person name="Lahdesmaki H."/>
            <person name="Vlamakis H."/>
            <person name="Huttenhower C."/>
            <person name="Knip M."/>
            <person name="Xavier R.J."/>
        </authorList>
    </citation>
    <scope>NUCLEOTIDE SEQUENCE [LARGE SCALE GENOMIC DNA]</scope>
    <source>
        <strain evidence="1 2">RJX1052</strain>
    </source>
</reference>
<dbReference type="EMBL" id="SLTX01000001">
    <property type="protein sequence ID" value="TDB06813.1"/>
    <property type="molecule type" value="Genomic_DNA"/>
</dbReference>